<reference evidence="1" key="1">
    <citation type="submission" date="2020-10" db="EMBL/GenBank/DDBJ databases">
        <authorList>
            <person name="Castelo-Branco R."/>
            <person name="Eusebio N."/>
            <person name="Adriana R."/>
            <person name="Vieira A."/>
            <person name="Brugerolle De Fraissinette N."/>
            <person name="Rezende De Castro R."/>
            <person name="Schneider M.P."/>
            <person name="Vasconcelos V."/>
            <person name="Leao P.N."/>
        </authorList>
    </citation>
    <scope>NUCLEOTIDE SEQUENCE</scope>
    <source>
        <strain evidence="1">LEGE 06105</strain>
    </source>
</reference>
<evidence type="ECO:0000313" key="2">
    <source>
        <dbReference type="Proteomes" id="UP000620559"/>
    </source>
</evidence>
<dbReference type="EMBL" id="JADEWL010000017">
    <property type="protein sequence ID" value="MBE9212698.1"/>
    <property type="molecule type" value="Genomic_DNA"/>
</dbReference>
<evidence type="ECO:0008006" key="3">
    <source>
        <dbReference type="Google" id="ProtNLM"/>
    </source>
</evidence>
<dbReference type="Proteomes" id="UP000620559">
    <property type="component" value="Unassembled WGS sequence"/>
</dbReference>
<comment type="caution">
    <text evidence="1">The sequence shown here is derived from an EMBL/GenBank/DDBJ whole genome shotgun (WGS) entry which is preliminary data.</text>
</comment>
<dbReference type="AlphaFoldDB" id="A0A8J7EZB8"/>
<proteinExistence type="predicted"/>
<gene>
    <name evidence="1" type="ORF">IQ247_08340</name>
</gene>
<dbReference type="InterPro" id="IPR043519">
    <property type="entry name" value="NT_sf"/>
</dbReference>
<accession>A0A8J7EZB8</accession>
<protein>
    <recommendedName>
        <fullName evidence="3">Nucleotidyltransferase family protein</fullName>
    </recommendedName>
</protein>
<dbReference type="Gene3D" id="3.30.460.40">
    <property type="match status" value="1"/>
</dbReference>
<organism evidence="1 2">
    <name type="scientific">Plectonema cf. radiosum LEGE 06105</name>
    <dbReference type="NCBI Taxonomy" id="945769"/>
    <lineage>
        <taxon>Bacteria</taxon>
        <taxon>Bacillati</taxon>
        <taxon>Cyanobacteriota</taxon>
        <taxon>Cyanophyceae</taxon>
        <taxon>Oscillatoriophycideae</taxon>
        <taxon>Oscillatoriales</taxon>
        <taxon>Microcoleaceae</taxon>
        <taxon>Plectonema</taxon>
    </lineage>
</organism>
<dbReference type="RefSeq" id="WP_193918859.1">
    <property type="nucleotide sequence ID" value="NZ_JADEWL010000017.1"/>
</dbReference>
<evidence type="ECO:0000313" key="1">
    <source>
        <dbReference type="EMBL" id="MBE9212698.1"/>
    </source>
</evidence>
<sequence>MTPKLISQVLTNTTVRNGYQPQAPDTNIDADIYLFARLRQLSLKQRVEMAASHDRGIKKLCLAGIKSRNRGVPLEEIRLHFARAVLAEKFLPGFQPKGGDETMWIQDSITLAGELHQILESVNIPYYVSGGVASSIHGEPRSTRDLDLVIEIQPDQINLLVTTLEAAGYYCPAGAVEDLQRGREGLLNITHTETIANADLYVTDTSAFATSQMVRRQLLDVEEMPAFWVISPEDLLLQKIAWGRGSQSEKQWRDVLGILKLQAENLDYEYLTQWADNLGLLDFLSQAFSEAGILS</sequence>
<keyword evidence="2" id="KW-1185">Reference proteome</keyword>
<name>A0A8J7EZB8_9CYAN</name>
<dbReference type="SUPFAM" id="SSF81301">
    <property type="entry name" value="Nucleotidyltransferase"/>
    <property type="match status" value="1"/>
</dbReference>